<organism evidence="2 3">
    <name type="scientific">Bacillus wiedmannii</name>
    <dbReference type="NCBI Taxonomy" id="1890302"/>
    <lineage>
        <taxon>Bacteria</taxon>
        <taxon>Bacillati</taxon>
        <taxon>Bacillota</taxon>
        <taxon>Bacilli</taxon>
        <taxon>Bacillales</taxon>
        <taxon>Bacillaceae</taxon>
        <taxon>Bacillus</taxon>
        <taxon>Bacillus cereus group</taxon>
    </lineage>
</organism>
<evidence type="ECO:0000313" key="2">
    <source>
        <dbReference type="EMBL" id="PHG13507.1"/>
    </source>
</evidence>
<gene>
    <name evidence="2" type="ORF">COI74_28960</name>
</gene>
<dbReference type="EMBL" id="NUUI01000138">
    <property type="protein sequence ID" value="PHG13507.1"/>
    <property type="molecule type" value="Genomic_DNA"/>
</dbReference>
<dbReference type="RefSeq" id="WP_098691010.1">
    <property type="nucleotide sequence ID" value="NZ_NUUI01000138.1"/>
</dbReference>
<reference evidence="2 3" key="1">
    <citation type="submission" date="2017-09" db="EMBL/GenBank/DDBJ databases">
        <title>Large-scale bioinformatics analysis of Bacillus genomes uncovers conserved roles of natural products in bacterial physiology.</title>
        <authorList>
            <consortium name="Agbiome Team Llc"/>
            <person name="Bleich R.M."/>
            <person name="Grubbs K.J."/>
            <person name="Santa Maria K.C."/>
            <person name="Allen S.E."/>
            <person name="Farag S."/>
            <person name="Shank E.A."/>
            <person name="Bowers A."/>
        </authorList>
    </citation>
    <scope>NUCLEOTIDE SEQUENCE [LARGE SCALE GENOMIC DNA]</scope>
    <source>
        <strain evidence="2 3">AFS032503</strain>
    </source>
</reference>
<evidence type="ECO:0000256" key="1">
    <source>
        <dbReference type="SAM" id="MobiDB-lite"/>
    </source>
</evidence>
<accession>A0ABD6THE3</accession>
<evidence type="ECO:0000313" key="3">
    <source>
        <dbReference type="Proteomes" id="UP000225062"/>
    </source>
</evidence>
<sequence length="338" mass="39974">MNNNVMKIARINLRGNTMDQGWFKHLTLDNGKPYMVAITVLSEIFYWYKPTEIRDEKTNEIRYRQKFKADKLQKSYQQLADSFGFTKRQVLEACKYLLKRKLILIEFRTIVVNGIRHNNVMYVEPVVENIEKISILYQDPITSESDTLPHYNEGGSHTEKVEAPTLKRGTNTEITTKNTTEITTNKKTSRLKFETCDMEHAQLLFKLILDTNPDHKEPNIEKWANEFRLIRERDNKTNEQIIYLIKWSQSNSFWKKNILSPSKLRKQWDRLVIEAKDEHEVKKNGQIRKHSGSNGRFAKEGYEKLPEPTKQWRELTDEERAESQQEYENNIDWLGADA</sequence>
<feature type="compositionally biased region" description="Basic and acidic residues" evidence="1">
    <location>
        <begin position="297"/>
        <end position="315"/>
    </location>
</feature>
<dbReference type="Proteomes" id="UP000225062">
    <property type="component" value="Unassembled WGS sequence"/>
</dbReference>
<comment type="caution">
    <text evidence="2">The sequence shown here is derived from an EMBL/GenBank/DDBJ whole genome shotgun (WGS) entry which is preliminary data.</text>
</comment>
<dbReference type="AlphaFoldDB" id="A0ABD6THE3"/>
<feature type="region of interest" description="Disordered" evidence="1">
    <location>
        <begin position="282"/>
        <end position="338"/>
    </location>
</feature>
<name>A0ABD6THE3_9BACI</name>
<proteinExistence type="predicted"/>
<protein>
    <submittedName>
        <fullName evidence="2">DNA replication protein DnaD</fullName>
    </submittedName>
</protein>